<keyword evidence="2" id="KW-1185">Reference proteome</keyword>
<accession>A0ACD5YVQ9</accession>
<organism evidence="1 2">
    <name type="scientific">Avena sativa</name>
    <name type="common">Oat</name>
    <dbReference type="NCBI Taxonomy" id="4498"/>
    <lineage>
        <taxon>Eukaryota</taxon>
        <taxon>Viridiplantae</taxon>
        <taxon>Streptophyta</taxon>
        <taxon>Embryophyta</taxon>
        <taxon>Tracheophyta</taxon>
        <taxon>Spermatophyta</taxon>
        <taxon>Magnoliopsida</taxon>
        <taxon>Liliopsida</taxon>
        <taxon>Poales</taxon>
        <taxon>Poaceae</taxon>
        <taxon>BOP clade</taxon>
        <taxon>Pooideae</taxon>
        <taxon>Poodae</taxon>
        <taxon>Poeae</taxon>
        <taxon>Poeae Chloroplast Group 1 (Aveneae type)</taxon>
        <taxon>Aveninae</taxon>
        <taxon>Avena</taxon>
    </lineage>
</organism>
<evidence type="ECO:0000313" key="1">
    <source>
        <dbReference type="EnsemblPlants" id="AVESA.00010b.r2.6AG1075360.1.CDS.1"/>
    </source>
</evidence>
<evidence type="ECO:0000313" key="2">
    <source>
        <dbReference type="Proteomes" id="UP001732700"/>
    </source>
</evidence>
<protein>
    <submittedName>
        <fullName evidence="1">Uncharacterized protein</fullName>
    </submittedName>
</protein>
<dbReference type="Proteomes" id="UP001732700">
    <property type="component" value="Chromosome 6A"/>
</dbReference>
<proteinExistence type="predicted"/>
<sequence length="428" mass="46982">MPATDSSSSSPAHHSSFGRTILSLRHRDPIHHGYPPTPEHTHASSSSDDREIDAFQRHAADLLLDLLPSSASPDILSLDWTRHLLDSFLICLEEFRSVLFARDAADAAALARAPLDRLLADFFDRAVKALDLCNALRDGLDLLRQWRKHLAIAAAALSPAPSDDASATLGEGQIRRARKALTDLTILMLDDKDAAGAGQRNHSFGRAAPKDAGQHQGRGHHRRSSSGGGSGSGSGNGSHFRTLSWSVSRSWSASRQLQAIGGNLPVPRAHDVAATAGLASAVYTMGAVLFVTAWALVAAIPCQDRGLQAQFAVPRSFPWASPVTTLYERVLEESKKKDRKHSCGLLKEIHQIERWSRQLMEITDAAQFPLDDEKDAKVREAAHELVQVCETLKEGLDPLERQVREMFHRIVRTRTEILDRLSRPNTTE</sequence>
<dbReference type="EnsemblPlants" id="AVESA.00010b.r2.6AG1075360.1">
    <property type="protein sequence ID" value="AVESA.00010b.r2.6AG1075360.1.CDS.1"/>
    <property type="gene ID" value="AVESA.00010b.r2.6AG1075360"/>
</dbReference>
<reference evidence="1" key="2">
    <citation type="submission" date="2025-09" db="UniProtKB">
        <authorList>
            <consortium name="EnsemblPlants"/>
        </authorList>
    </citation>
    <scope>IDENTIFICATION</scope>
</reference>
<reference evidence="1" key="1">
    <citation type="submission" date="2021-05" db="EMBL/GenBank/DDBJ databases">
        <authorList>
            <person name="Scholz U."/>
            <person name="Mascher M."/>
            <person name="Fiebig A."/>
        </authorList>
    </citation>
    <scope>NUCLEOTIDE SEQUENCE [LARGE SCALE GENOMIC DNA]</scope>
</reference>
<name>A0ACD5YVQ9_AVESA</name>